<protein>
    <submittedName>
        <fullName evidence="2">Uncharacterized protein</fullName>
    </submittedName>
</protein>
<dbReference type="Proteomes" id="UP001157947">
    <property type="component" value="Unassembled WGS sequence"/>
</dbReference>
<evidence type="ECO:0000313" key="3">
    <source>
        <dbReference type="Proteomes" id="UP001157947"/>
    </source>
</evidence>
<comment type="caution">
    <text evidence="2">The sequence shown here is derived from an EMBL/GenBank/DDBJ whole genome shotgun (WGS) entry which is preliminary data.</text>
</comment>
<feature type="transmembrane region" description="Helical" evidence="1">
    <location>
        <begin position="20"/>
        <end position="39"/>
    </location>
</feature>
<proteinExistence type="predicted"/>
<evidence type="ECO:0000313" key="2">
    <source>
        <dbReference type="EMBL" id="SMP00407.1"/>
    </source>
</evidence>
<evidence type="ECO:0000256" key="1">
    <source>
        <dbReference type="SAM" id="Phobius"/>
    </source>
</evidence>
<organism evidence="2 3">
    <name type="scientific">Venenivibrio stagnispumantis</name>
    <dbReference type="NCBI Taxonomy" id="407998"/>
    <lineage>
        <taxon>Bacteria</taxon>
        <taxon>Pseudomonadati</taxon>
        <taxon>Aquificota</taxon>
        <taxon>Aquificia</taxon>
        <taxon>Aquificales</taxon>
        <taxon>Hydrogenothermaceae</taxon>
        <taxon>Venenivibrio</taxon>
    </lineage>
</organism>
<name>A0AA45WIG4_9AQUI</name>
<dbReference type="AlphaFoldDB" id="A0AA45WIG4"/>
<keyword evidence="1" id="KW-1133">Transmembrane helix</keyword>
<keyword evidence="1" id="KW-0472">Membrane</keyword>
<accession>A0AA45WIG4</accession>
<sequence length="48" mass="5746">MDIFLHGREMLKNPVLLIEYSALLLTWLFLVFIAIYGLIKYMKNNKEE</sequence>
<keyword evidence="1" id="KW-0812">Transmembrane</keyword>
<gene>
    <name evidence="2" type="ORF">SAMN06264868_10195</name>
</gene>
<dbReference type="EMBL" id="FXTX01000001">
    <property type="protein sequence ID" value="SMP00407.1"/>
    <property type="molecule type" value="Genomic_DNA"/>
</dbReference>
<reference evidence="2" key="1">
    <citation type="submission" date="2017-05" db="EMBL/GenBank/DDBJ databases">
        <authorList>
            <person name="Varghese N."/>
            <person name="Submissions S."/>
        </authorList>
    </citation>
    <scope>NUCLEOTIDE SEQUENCE</scope>
    <source>
        <strain evidence="2">DSM 18763</strain>
    </source>
</reference>
<dbReference type="RefSeq" id="WP_265133547.1">
    <property type="nucleotide sequence ID" value="NZ_FXTX01000001.1"/>
</dbReference>
<keyword evidence="3" id="KW-1185">Reference proteome</keyword>